<dbReference type="HOGENOM" id="CLU_563946_0_0_1"/>
<name>A0A0C3PKI5_PISTI</name>
<sequence>MQNAYNTLVAWLYVDKSDTSTMSADGAIKSALQSPPISAPMLLNMDSPPQLDHADYAKTHCWTKEDWKRWCMTPEGQGANSQTSFLEDKNGEVLPAARITNILQAMSDEKVASFAKHKMKTEMAENAVSPTPKWPKLPLGSQSLTEGDGSASDSEPTALDMPPLSTSNNMHAPAKSTCTGKPTASDMPPLSTGKDVHAPGMSLGLVGNTVDQGDASIPPPASLIKNPLLSVSCTPSVVDNSPPQQNTMLDKGVTPASGSNDSINREHEDNTGTEASAITAQASMQTGLGQAPQPKGVMKKTWHPPSNKSARTLCMHRYQKQIGSSLEEFNSYYDTLSADQKAKYKDEATKLTVKCIKQGHETAILVWWVMHACSNGYWLWFAWMEGRNGEHVYWQAVVWWQWQQQCEAAVAIARCQNCIEWATLT</sequence>
<feature type="region of interest" description="Disordered" evidence="1">
    <location>
        <begin position="124"/>
        <end position="188"/>
    </location>
</feature>
<dbReference type="STRING" id="870435.A0A0C3PKI5"/>
<feature type="region of interest" description="Disordered" evidence="1">
    <location>
        <begin position="287"/>
        <end position="306"/>
    </location>
</feature>
<reference evidence="2 3" key="1">
    <citation type="submission" date="2014-04" db="EMBL/GenBank/DDBJ databases">
        <authorList>
            <consortium name="DOE Joint Genome Institute"/>
            <person name="Kuo A."/>
            <person name="Kohler A."/>
            <person name="Costa M.D."/>
            <person name="Nagy L.G."/>
            <person name="Floudas D."/>
            <person name="Copeland A."/>
            <person name="Barry K.W."/>
            <person name="Cichocki N."/>
            <person name="Veneault-Fourrey C."/>
            <person name="LaButti K."/>
            <person name="Lindquist E.A."/>
            <person name="Lipzen A."/>
            <person name="Lundell T."/>
            <person name="Morin E."/>
            <person name="Murat C."/>
            <person name="Sun H."/>
            <person name="Tunlid A."/>
            <person name="Henrissat B."/>
            <person name="Grigoriev I.V."/>
            <person name="Hibbett D.S."/>
            <person name="Martin F."/>
            <person name="Nordberg H.P."/>
            <person name="Cantor M.N."/>
            <person name="Hua S.X."/>
        </authorList>
    </citation>
    <scope>NUCLEOTIDE SEQUENCE [LARGE SCALE GENOMIC DNA]</scope>
    <source>
        <strain evidence="2 3">Marx 270</strain>
    </source>
</reference>
<dbReference type="Proteomes" id="UP000054217">
    <property type="component" value="Unassembled WGS sequence"/>
</dbReference>
<reference evidence="3" key="2">
    <citation type="submission" date="2015-01" db="EMBL/GenBank/DDBJ databases">
        <title>Evolutionary Origins and Diversification of the Mycorrhizal Mutualists.</title>
        <authorList>
            <consortium name="DOE Joint Genome Institute"/>
            <consortium name="Mycorrhizal Genomics Consortium"/>
            <person name="Kohler A."/>
            <person name="Kuo A."/>
            <person name="Nagy L.G."/>
            <person name="Floudas D."/>
            <person name="Copeland A."/>
            <person name="Barry K.W."/>
            <person name="Cichocki N."/>
            <person name="Veneault-Fourrey C."/>
            <person name="LaButti K."/>
            <person name="Lindquist E.A."/>
            <person name="Lipzen A."/>
            <person name="Lundell T."/>
            <person name="Morin E."/>
            <person name="Murat C."/>
            <person name="Riley R."/>
            <person name="Ohm R."/>
            <person name="Sun H."/>
            <person name="Tunlid A."/>
            <person name="Henrissat B."/>
            <person name="Grigoriev I.V."/>
            <person name="Hibbett D.S."/>
            <person name="Martin F."/>
        </authorList>
    </citation>
    <scope>NUCLEOTIDE SEQUENCE [LARGE SCALE GENOMIC DNA]</scope>
    <source>
        <strain evidence="3">Marx 270</strain>
    </source>
</reference>
<accession>A0A0C3PKI5</accession>
<feature type="region of interest" description="Disordered" evidence="1">
    <location>
        <begin position="235"/>
        <end position="272"/>
    </location>
</feature>
<feature type="compositionally biased region" description="Polar residues" evidence="1">
    <location>
        <begin position="235"/>
        <end position="248"/>
    </location>
</feature>
<dbReference type="EMBL" id="KN831956">
    <property type="protein sequence ID" value="KIO08754.1"/>
    <property type="molecule type" value="Genomic_DNA"/>
</dbReference>
<protein>
    <submittedName>
        <fullName evidence="2">Uncharacterized protein</fullName>
    </submittedName>
</protein>
<organism evidence="2 3">
    <name type="scientific">Pisolithus tinctorius Marx 270</name>
    <dbReference type="NCBI Taxonomy" id="870435"/>
    <lineage>
        <taxon>Eukaryota</taxon>
        <taxon>Fungi</taxon>
        <taxon>Dikarya</taxon>
        <taxon>Basidiomycota</taxon>
        <taxon>Agaricomycotina</taxon>
        <taxon>Agaricomycetes</taxon>
        <taxon>Agaricomycetidae</taxon>
        <taxon>Boletales</taxon>
        <taxon>Sclerodermatineae</taxon>
        <taxon>Pisolithaceae</taxon>
        <taxon>Pisolithus</taxon>
    </lineage>
</organism>
<keyword evidence="3" id="KW-1185">Reference proteome</keyword>
<evidence type="ECO:0000313" key="3">
    <source>
        <dbReference type="Proteomes" id="UP000054217"/>
    </source>
</evidence>
<evidence type="ECO:0000256" key="1">
    <source>
        <dbReference type="SAM" id="MobiDB-lite"/>
    </source>
</evidence>
<feature type="compositionally biased region" description="Polar residues" evidence="1">
    <location>
        <begin position="140"/>
        <end position="155"/>
    </location>
</feature>
<dbReference type="InParanoid" id="A0A0C3PKI5"/>
<evidence type="ECO:0000313" key="2">
    <source>
        <dbReference type="EMBL" id="KIO08754.1"/>
    </source>
</evidence>
<proteinExistence type="predicted"/>
<feature type="compositionally biased region" description="Polar residues" evidence="1">
    <location>
        <begin position="164"/>
        <end position="182"/>
    </location>
</feature>
<gene>
    <name evidence="2" type="ORF">M404DRAFT_8046</name>
</gene>
<dbReference type="AlphaFoldDB" id="A0A0C3PKI5"/>